<name>A0A2M7V7U7_9BACT</name>
<feature type="transmembrane region" description="Helical" evidence="8">
    <location>
        <begin position="280"/>
        <end position="300"/>
    </location>
</feature>
<organism evidence="9 10">
    <name type="scientific">Candidatus Magasanikbacteria bacterium CG_4_10_14_0_2_um_filter_37_12</name>
    <dbReference type="NCBI Taxonomy" id="1974637"/>
    <lineage>
        <taxon>Bacteria</taxon>
        <taxon>Candidatus Magasanikiibacteriota</taxon>
    </lineage>
</organism>
<keyword evidence="4" id="KW-1003">Cell membrane</keyword>
<comment type="subcellular location">
    <subcellularLocation>
        <location evidence="1">Cell membrane</location>
        <topology evidence="1">Multi-pass membrane protein</topology>
    </subcellularLocation>
</comment>
<dbReference type="InterPro" id="IPR045863">
    <property type="entry name" value="CorA_TM1_TM2"/>
</dbReference>
<dbReference type="InterPro" id="IPR045861">
    <property type="entry name" value="CorA_cytoplasmic_dom"/>
</dbReference>
<dbReference type="InterPro" id="IPR002523">
    <property type="entry name" value="MgTranspt_CorA/ZnTranspt_ZntB"/>
</dbReference>
<dbReference type="GO" id="GO:0050897">
    <property type="term" value="F:cobalt ion binding"/>
    <property type="evidence" value="ECO:0007669"/>
    <property type="project" value="TreeGrafter"/>
</dbReference>
<dbReference type="Pfam" id="PF01544">
    <property type="entry name" value="CorA"/>
    <property type="match status" value="1"/>
</dbReference>
<dbReference type="GO" id="GO:0015095">
    <property type="term" value="F:magnesium ion transmembrane transporter activity"/>
    <property type="evidence" value="ECO:0007669"/>
    <property type="project" value="TreeGrafter"/>
</dbReference>
<sequence>MAIKIIKQGDLQWVDIDQINDEELAFLKENYNFHHLDLEDIQSESQTPKIDVYKNYLFLVFHFPHWQHLTRTIIPHEVDIFLGNNFLITIQHGKNKDMKNFFYRCMRNKKTKKEWMNQNSGFLLYKILESLFHNTRGILNNMGRQISKTEDEIFAGGQDTKIIKELAVDRRNILGFRRIIDPERYLVANLSHIRKLFLDENLSLYFDDIADYLNKLWAILDTYKDSIDGLHVTVESLINQKTNKVISVLTVISVSLLPLTLLSGIYGMNIDKLPFAHNPFLVWMMFLGLAAFITILILIMKKKKWL</sequence>
<dbReference type="PANTHER" id="PTHR46494">
    <property type="entry name" value="CORA FAMILY METAL ION TRANSPORTER (EUROFUNG)"/>
    <property type="match status" value="1"/>
</dbReference>
<keyword evidence="3" id="KW-0813">Transport</keyword>
<accession>A0A2M7V7U7</accession>
<evidence type="ECO:0000256" key="1">
    <source>
        <dbReference type="ARBA" id="ARBA00004651"/>
    </source>
</evidence>
<evidence type="ECO:0000256" key="3">
    <source>
        <dbReference type="ARBA" id="ARBA00022448"/>
    </source>
</evidence>
<evidence type="ECO:0000256" key="8">
    <source>
        <dbReference type="SAM" id="Phobius"/>
    </source>
</evidence>
<comment type="similarity">
    <text evidence="2">Belongs to the CorA metal ion transporter (MIT) (TC 1.A.35) family.</text>
</comment>
<keyword evidence="5 8" id="KW-0812">Transmembrane</keyword>
<dbReference type="GO" id="GO:0015087">
    <property type="term" value="F:cobalt ion transmembrane transporter activity"/>
    <property type="evidence" value="ECO:0007669"/>
    <property type="project" value="TreeGrafter"/>
</dbReference>
<comment type="caution">
    <text evidence="9">The sequence shown here is derived from an EMBL/GenBank/DDBJ whole genome shotgun (WGS) entry which is preliminary data.</text>
</comment>
<dbReference type="GO" id="GO:0000287">
    <property type="term" value="F:magnesium ion binding"/>
    <property type="evidence" value="ECO:0007669"/>
    <property type="project" value="TreeGrafter"/>
</dbReference>
<dbReference type="Gene3D" id="1.20.58.340">
    <property type="entry name" value="Magnesium transport protein CorA, transmembrane region"/>
    <property type="match status" value="2"/>
</dbReference>
<dbReference type="CDD" id="cd12822">
    <property type="entry name" value="TmCorA-like"/>
    <property type="match status" value="1"/>
</dbReference>
<dbReference type="SUPFAM" id="SSF143865">
    <property type="entry name" value="CorA soluble domain-like"/>
    <property type="match status" value="1"/>
</dbReference>
<evidence type="ECO:0000313" key="10">
    <source>
        <dbReference type="Proteomes" id="UP000228568"/>
    </source>
</evidence>
<evidence type="ECO:0000256" key="2">
    <source>
        <dbReference type="ARBA" id="ARBA00009765"/>
    </source>
</evidence>
<dbReference type="AlphaFoldDB" id="A0A2M7V7U7"/>
<feature type="transmembrane region" description="Helical" evidence="8">
    <location>
        <begin position="245"/>
        <end position="268"/>
    </location>
</feature>
<dbReference type="PANTHER" id="PTHR46494:SF1">
    <property type="entry name" value="CORA FAMILY METAL ION TRANSPORTER (EUROFUNG)"/>
    <property type="match status" value="1"/>
</dbReference>
<dbReference type="SUPFAM" id="SSF144083">
    <property type="entry name" value="Magnesium transport protein CorA, transmembrane region"/>
    <property type="match status" value="1"/>
</dbReference>
<evidence type="ECO:0000256" key="6">
    <source>
        <dbReference type="ARBA" id="ARBA00022989"/>
    </source>
</evidence>
<evidence type="ECO:0000256" key="5">
    <source>
        <dbReference type="ARBA" id="ARBA00022692"/>
    </source>
</evidence>
<dbReference type="Gene3D" id="3.30.460.20">
    <property type="entry name" value="CorA soluble domain-like"/>
    <property type="match status" value="1"/>
</dbReference>
<dbReference type="GO" id="GO:0005886">
    <property type="term" value="C:plasma membrane"/>
    <property type="evidence" value="ECO:0007669"/>
    <property type="project" value="UniProtKB-SubCell"/>
</dbReference>
<evidence type="ECO:0008006" key="11">
    <source>
        <dbReference type="Google" id="ProtNLM"/>
    </source>
</evidence>
<dbReference type="EMBL" id="PFPK01000029">
    <property type="protein sequence ID" value="PIZ94806.1"/>
    <property type="molecule type" value="Genomic_DNA"/>
</dbReference>
<evidence type="ECO:0000313" key="9">
    <source>
        <dbReference type="EMBL" id="PIZ94806.1"/>
    </source>
</evidence>
<keyword evidence="7 8" id="KW-0472">Membrane</keyword>
<proteinExistence type="inferred from homology"/>
<evidence type="ECO:0000256" key="4">
    <source>
        <dbReference type="ARBA" id="ARBA00022475"/>
    </source>
</evidence>
<reference evidence="10" key="1">
    <citation type="submission" date="2017-09" db="EMBL/GenBank/DDBJ databases">
        <title>Depth-based differentiation of microbial function through sediment-hosted aquifers and enrichment of novel symbionts in the deep terrestrial subsurface.</title>
        <authorList>
            <person name="Probst A.J."/>
            <person name="Ladd B."/>
            <person name="Jarett J.K."/>
            <person name="Geller-Mcgrath D.E."/>
            <person name="Sieber C.M.K."/>
            <person name="Emerson J.B."/>
            <person name="Anantharaman K."/>
            <person name="Thomas B.C."/>
            <person name="Malmstrom R."/>
            <person name="Stieglmeier M."/>
            <person name="Klingl A."/>
            <person name="Woyke T."/>
            <person name="Ryan C.M."/>
            <person name="Banfield J.F."/>
        </authorList>
    </citation>
    <scope>NUCLEOTIDE SEQUENCE [LARGE SCALE GENOMIC DNA]</scope>
</reference>
<gene>
    <name evidence="9" type="ORF">COX81_02500</name>
</gene>
<evidence type="ECO:0000256" key="7">
    <source>
        <dbReference type="ARBA" id="ARBA00023136"/>
    </source>
</evidence>
<dbReference type="Proteomes" id="UP000228568">
    <property type="component" value="Unassembled WGS sequence"/>
</dbReference>
<protein>
    <recommendedName>
        <fullName evidence="11">Magnesium transporter CorA</fullName>
    </recommendedName>
</protein>
<keyword evidence="6 8" id="KW-1133">Transmembrane helix</keyword>